<dbReference type="GO" id="GO:0009966">
    <property type="term" value="P:regulation of signal transduction"/>
    <property type="evidence" value="ECO:0007669"/>
    <property type="project" value="InterPro"/>
</dbReference>
<dbReference type="Pfam" id="PF04177">
    <property type="entry name" value="TAP42"/>
    <property type="match status" value="1"/>
</dbReference>
<dbReference type="PANTHER" id="PTHR10933:SF9">
    <property type="entry name" value="IMMUNOGLOBULIN-BINDING PROTEIN 1"/>
    <property type="match status" value="1"/>
</dbReference>
<dbReference type="GO" id="GO:0035303">
    <property type="term" value="P:regulation of dephosphorylation"/>
    <property type="evidence" value="ECO:0007669"/>
    <property type="project" value="TreeGrafter"/>
</dbReference>
<dbReference type="GO" id="GO:0051721">
    <property type="term" value="F:protein phosphatase 2A binding"/>
    <property type="evidence" value="ECO:0007669"/>
    <property type="project" value="TreeGrafter"/>
</dbReference>
<sequence length="118" mass="13735">MQVTKVTQDPKTGQLHFKREEIRTNVFRPHWNQPTMTLNELGDIEVADAMERAQKQKEEEAAALNRPRRYDQLERDGMEDCADLADASSKLDRDWDDFKDDNPRGIGNKLSERGDKNF</sequence>
<proteinExistence type="predicted"/>
<protein>
    <submittedName>
        <fullName evidence="2">Uncharacterized protein</fullName>
    </submittedName>
</protein>
<dbReference type="EMBL" id="HBEL01048391">
    <property type="protein sequence ID" value="CAD8426220.1"/>
    <property type="molecule type" value="Transcribed_RNA"/>
</dbReference>
<evidence type="ECO:0000313" key="2">
    <source>
        <dbReference type="EMBL" id="CAD8426220.1"/>
    </source>
</evidence>
<gene>
    <name evidence="2" type="ORF">PINE0816_LOCUS22382</name>
</gene>
<dbReference type="AlphaFoldDB" id="A0A7S0GIF8"/>
<feature type="compositionally biased region" description="Basic and acidic residues" evidence="1">
    <location>
        <begin position="68"/>
        <end position="78"/>
    </location>
</feature>
<organism evidence="2">
    <name type="scientific">Proboscia inermis</name>
    <dbReference type="NCBI Taxonomy" id="420281"/>
    <lineage>
        <taxon>Eukaryota</taxon>
        <taxon>Sar</taxon>
        <taxon>Stramenopiles</taxon>
        <taxon>Ochrophyta</taxon>
        <taxon>Bacillariophyta</taxon>
        <taxon>Coscinodiscophyceae</taxon>
        <taxon>Rhizosoleniophycidae</taxon>
        <taxon>Rhizosoleniales</taxon>
        <taxon>Rhizosoleniaceae</taxon>
        <taxon>Proboscia</taxon>
    </lineage>
</organism>
<dbReference type="GO" id="GO:0005829">
    <property type="term" value="C:cytosol"/>
    <property type="evidence" value="ECO:0007669"/>
    <property type="project" value="TreeGrafter"/>
</dbReference>
<dbReference type="InterPro" id="IPR007304">
    <property type="entry name" value="TAP46-like"/>
</dbReference>
<accession>A0A7S0GIF8</accession>
<reference evidence="2" key="1">
    <citation type="submission" date="2021-01" db="EMBL/GenBank/DDBJ databases">
        <authorList>
            <person name="Corre E."/>
            <person name="Pelletier E."/>
            <person name="Niang G."/>
            <person name="Scheremetjew M."/>
            <person name="Finn R."/>
            <person name="Kale V."/>
            <person name="Holt S."/>
            <person name="Cochrane G."/>
            <person name="Meng A."/>
            <person name="Brown T."/>
            <person name="Cohen L."/>
        </authorList>
    </citation>
    <scope>NUCLEOTIDE SEQUENCE</scope>
    <source>
        <strain evidence="2">CCAP1064/1</strain>
    </source>
</reference>
<name>A0A7S0GIF8_9STRA</name>
<dbReference type="PANTHER" id="PTHR10933">
    <property type="entry name" value="IMMUNOGLOBULIN-BINDING PROTEIN 1"/>
    <property type="match status" value="1"/>
</dbReference>
<feature type="region of interest" description="Disordered" evidence="1">
    <location>
        <begin position="52"/>
        <end position="118"/>
    </location>
</feature>
<evidence type="ECO:0000256" key="1">
    <source>
        <dbReference type="SAM" id="MobiDB-lite"/>
    </source>
</evidence>